<evidence type="ECO:0000259" key="1">
    <source>
        <dbReference type="PROSITE" id="PS50878"/>
    </source>
</evidence>
<dbReference type="HOGENOM" id="CLU_000384_33_7_1"/>
<name>G1XSP0_ARTOA</name>
<feature type="domain" description="Reverse transcriptase" evidence="1">
    <location>
        <begin position="1"/>
        <end position="84"/>
    </location>
</feature>
<dbReference type="InterPro" id="IPR051320">
    <property type="entry name" value="Viral_Replic_Matur_Polypro"/>
</dbReference>
<dbReference type="RefSeq" id="XP_011127502.1">
    <property type="nucleotide sequence ID" value="XM_011129200.1"/>
</dbReference>
<dbReference type="Pfam" id="PF00078">
    <property type="entry name" value="RVT_1"/>
    <property type="match status" value="1"/>
</dbReference>
<comment type="caution">
    <text evidence="2">The sequence shown here is derived from an EMBL/GenBank/DDBJ whole genome shotgun (WGS) entry which is preliminary data.</text>
</comment>
<dbReference type="AlphaFoldDB" id="G1XSP0"/>
<dbReference type="FunFam" id="3.30.70.270:FF:000020">
    <property type="entry name" value="Transposon Tf2-6 polyprotein-like Protein"/>
    <property type="match status" value="1"/>
</dbReference>
<dbReference type="STRING" id="756982.G1XSP0"/>
<gene>
    <name evidence="2" type="ORF">AOL_s00211g5</name>
</gene>
<dbReference type="Pfam" id="PF17919">
    <property type="entry name" value="RT_RNaseH_2"/>
    <property type="match status" value="1"/>
</dbReference>
<proteinExistence type="predicted"/>
<evidence type="ECO:0000313" key="3">
    <source>
        <dbReference type="Proteomes" id="UP000008784"/>
    </source>
</evidence>
<dbReference type="eggNOG" id="KOG0017">
    <property type="taxonomic scope" value="Eukaryota"/>
</dbReference>
<dbReference type="InterPro" id="IPR000477">
    <property type="entry name" value="RT_dom"/>
</dbReference>
<organism evidence="2 3">
    <name type="scientific">Arthrobotrys oligospora (strain ATCC 24927 / CBS 115.81 / DSM 1491)</name>
    <name type="common">Nematode-trapping fungus</name>
    <name type="synonym">Didymozoophaga oligospora</name>
    <dbReference type="NCBI Taxonomy" id="756982"/>
    <lineage>
        <taxon>Eukaryota</taxon>
        <taxon>Fungi</taxon>
        <taxon>Dikarya</taxon>
        <taxon>Ascomycota</taxon>
        <taxon>Pezizomycotina</taxon>
        <taxon>Orbiliomycetes</taxon>
        <taxon>Orbiliales</taxon>
        <taxon>Orbiliaceae</taxon>
        <taxon>Orbilia</taxon>
        <taxon>Orbilia oligospora</taxon>
    </lineage>
</organism>
<accession>G1XSP0</accession>
<dbReference type="InterPro" id="IPR043502">
    <property type="entry name" value="DNA/RNA_pol_sf"/>
</dbReference>
<dbReference type="CDD" id="cd01647">
    <property type="entry name" value="RT_LTR"/>
    <property type="match status" value="1"/>
</dbReference>
<dbReference type="Gene3D" id="3.30.70.270">
    <property type="match status" value="2"/>
</dbReference>
<keyword evidence="3" id="KW-1185">Reference proteome</keyword>
<dbReference type="OMA" id="ITIELEF"/>
<evidence type="ECO:0000313" key="2">
    <source>
        <dbReference type="EMBL" id="EGX43838.1"/>
    </source>
</evidence>
<dbReference type="SUPFAM" id="SSF56672">
    <property type="entry name" value="DNA/RNA polymerases"/>
    <property type="match status" value="1"/>
</dbReference>
<dbReference type="PROSITE" id="PS50878">
    <property type="entry name" value="RT_POL"/>
    <property type="match status" value="1"/>
</dbReference>
<dbReference type="InParanoid" id="G1XSP0"/>
<dbReference type="InterPro" id="IPR043128">
    <property type="entry name" value="Rev_trsase/Diguanyl_cyclase"/>
</dbReference>
<dbReference type="InterPro" id="IPR041577">
    <property type="entry name" value="RT_RNaseH_2"/>
</dbReference>
<dbReference type="PANTHER" id="PTHR33064">
    <property type="entry name" value="POL PROTEIN"/>
    <property type="match status" value="1"/>
</dbReference>
<protein>
    <recommendedName>
        <fullName evidence="1">Reverse transcriptase domain-containing protein</fullName>
    </recommendedName>
</protein>
<dbReference type="Proteomes" id="UP000008784">
    <property type="component" value="Unassembled WGS sequence"/>
</dbReference>
<dbReference type="GeneID" id="22898487"/>
<reference evidence="2 3" key="1">
    <citation type="journal article" date="2011" name="PLoS Pathog.">
        <title>Genomic and proteomic analyses of the fungus Arthrobotrys oligospora provide insights into nematode-trap formation.</title>
        <authorList>
            <person name="Yang J."/>
            <person name="Wang L."/>
            <person name="Ji X."/>
            <person name="Feng Y."/>
            <person name="Li X."/>
            <person name="Zou C."/>
            <person name="Xu J."/>
            <person name="Ren Y."/>
            <person name="Mi Q."/>
            <person name="Wu J."/>
            <person name="Liu S."/>
            <person name="Liu Y."/>
            <person name="Huang X."/>
            <person name="Wang H."/>
            <person name="Niu X."/>
            <person name="Li J."/>
            <person name="Liang L."/>
            <person name="Luo Y."/>
            <person name="Ji K."/>
            <person name="Zhou W."/>
            <person name="Yu Z."/>
            <person name="Li G."/>
            <person name="Liu Y."/>
            <person name="Li L."/>
            <person name="Qiao M."/>
            <person name="Feng L."/>
            <person name="Zhang K.-Q."/>
        </authorList>
    </citation>
    <scope>NUCLEOTIDE SEQUENCE [LARGE SCALE GENOMIC DNA]</scope>
    <source>
        <strain evidence="3">ATCC 24927 / CBS 115.81 / DSM 1491</strain>
    </source>
</reference>
<dbReference type="EMBL" id="ADOT01000312">
    <property type="protein sequence ID" value="EGX43838.1"/>
    <property type="molecule type" value="Genomic_DNA"/>
</dbReference>
<dbReference type="OrthoDB" id="4488294at2759"/>
<dbReference type="PANTHER" id="PTHR33064:SF37">
    <property type="entry name" value="RIBONUCLEASE H"/>
    <property type="match status" value="1"/>
</dbReference>
<sequence length="234" mass="27390">MVMPFGLTNASASFQAFINHVLQEHIDVIYIVYLNDILIYSKNLEEHKKHINLILASLREYNLQYAREKSEFAVTEYEFLKAIITSNSVKMDPKKVQAIQNWPIPQEIKEIQSFLELYNYYRCFIRKYNFISAALSELTKKQVKFEITPEQIATFDTLKNSFVSAPILRIYDSKLPIKVETNASIAALRACLLQLHPNKKWYPVAYISHKFDATQLRYAIHDKELMTIVKTCRK</sequence>